<proteinExistence type="predicted"/>
<accession>A0A415L6G9</accession>
<dbReference type="EMBL" id="QROS01000013">
    <property type="protein sequence ID" value="RHL44182.1"/>
    <property type="molecule type" value="Genomic_DNA"/>
</dbReference>
<name>A0A415L6G9_9FIRM</name>
<sequence length="220" mass="25841">MAHPTVIAKELNILNRYCKQLRILEDYLTQYEEGNFSPRILMAGKTSNEKIDQLGRTMDIDVKAYIRELFENEWIKEYGSEQNLLENAPDVLKIKGDLSELIVAIQHKRKMYYDWKDKVLFIAEKKGNLRLMPMHPPAQKIHGVWMDCVVYGKRRFHRYSSPEKAADYELKYPDAADYGLNGYLNYTIYSSDEIKAAETVILDYLESNKKYLKSYNPILH</sequence>
<reference evidence="1 2" key="1">
    <citation type="submission" date="2018-08" db="EMBL/GenBank/DDBJ databases">
        <title>A genome reference for cultivated species of the human gut microbiota.</title>
        <authorList>
            <person name="Zou Y."/>
            <person name="Xue W."/>
            <person name="Luo G."/>
        </authorList>
    </citation>
    <scope>NUCLEOTIDE SEQUENCE [LARGE SCALE GENOMIC DNA]</scope>
    <source>
        <strain evidence="1 2">AF37-6AC</strain>
    </source>
</reference>
<dbReference type="RefSeq" id="WP_118393349.1">
    <property type="nucleotide sequence ID" value="NZ_QROS01000013.1"/>
</dbReference>
<evidence type="ECO:0000313" key="2">
    <source>
        <dbReference type="Proteomes" id="UP000285897"/>
    </source>
</evidence>
<comment type="caution">
    <text evidence="1">The sequence shown here is derived from an EMBL/GenBank/DDBJ whole genome shotgun (WGS) entry which is preliminary data.</text>
</comment>
<gene>
    <name evidence="1" type="ORF">DW021_14265</name>
</gene>
<protein>
    <submittedName>
        <fullName evidence="1">Uncharacterized protein</fullName>
    </submittedName>
</protein>
<dbReference type="AlphaFoldDB" id="A0A415L6G9"/>
<evidence type="ECO:0000313" key="1">
    <source>
        <dbReference type="EMBL" id="RHL44182.1"/>
    </source>
</evidence>
<dbReference type="Proteomes" id="UP000285897">
    <property type="component" value="Unassembled WGS sequence"/>
</dbReference>
<organism evidence="1 2">
    <name type="scientific">Blautia obeum</name>
    <dbReference type="NCBI Taxonomy" id="40520"/>
    <lineage>
        <taxon>Bacteria</taxon>
        <taxon>Bacillati</taxon>
        <taxon>Bacillota</taxon>
        <taxon>Clostridia</taxon>
        <taxon>Lachnospirales</taxon>
        <taxon>Lachnospiraceae</taxon>
        <taxon>Blautia</taxon>
    </lineage>
</organism>